<comment type="function">
    <text evidence="4">Involved in the assembly process of the P-ring formation. It may associate with FlgF on the rod constituting a structure essential for the P-ring assembly or may act as a modulator protein for the P-ring assembly.</text>
</comment>
<evidence type="ECO:0000313" key="7">
    <source>
        <dbReference type="Proteomes" id="UP000236742"/>
    </source>
</evidence>
<comment type="subcellular location">
    <subcellularLocation>
        <location evidence="1 4">Periplasm</location>
    </subcellularLocation>
</comment>
<evidence type="ECO:0000256" key="3">
    <source>
        <dbReference type="ARBA" id="ARBA00022764"/>
    </source>
</evidence>
<evidence type="ECO:0000256" key="1">
    <source>
        <dbReference type="ARBA" id="ARBA00004418"/>
    </source>
</evidence>
<evidence type="ECO:0000259" key="5">
    <source>
        <dbReference type="SMART" id="SM00858"/>
    </source>
</evidence>
<dbReference type="InterPro" id="IPR013974">
    <property type="entry name" value="SAF"/>
</dbReference>
<evidence type="ECO:0000256" key="4">
    <source>
        <dbReference type="RuleBase" id="RU362063"/>
    </source>
</evidence>
<dbReference type="PANTHER" id="PTHR36307:SF1">
    <property type="entry name" value="FLAGELLA BASAL BODY P-RING FORMATION PROTEIN FLGA"/>
    <property type="match status" value="1"/>
</dbReference>
<dbReference type="Pfam" id="PF13144">
    <property type="entry name" value="ChapFlgA"/>
    <property type="match status" value="1"/>
</dbReference>
<dbReference type="RefSeq" id="WP_104008699.1">
    <property type="nucleotide sequence ID" value="NZ_FNVD01000012.1"/>
</dbReference>
<dbReference type="InterPro" id="IPR039246">
    <property type="entry name" value="Flagellar_FlgA"/>
</dbReference>
<keyword evidence="4" id="KW-1005">Bacterial flagellum biogenesis</keyword>
<dbReference type="SUPFAM" id="SSF51269">
    <property type="entry name" value="AFP III-like domain"/>
    <property type="match status" value="1"/>
</dbReference>
<keyword evidence="6" id="KW-0969">Cilium</keyword>
<organism evidence="6 7">
    <name type="scientific">Jhaorihella thermophila</name>
    <dbReference type="NCBI Taxonomy" id="488547"/>
    <lineage>
        <taxon>Bacteria</taxon>
        <taxon>Pseudomonadati</taxon>
        <taxon>Pseudomonadota</taxon>
        <taxon>Alphaproteobacteria</taxon>
        <taxon>Rhodobacterales</taxon>
        <taxon>Paracoccaceae</taxon>
        <taxon>Jhaorihella</taxon>
    </lineage>
</organism>
<dbReference type="SMART" id="SM00858">
    <property type="entry name" value="SAF"/>
    <property type="match status" value="1"/>
</dbReference>
<feature type="signal peptide" evidence="4">
    <location>
        <begin position="1"/>
        <end position="17"/>
    </location>
</feature>
<name>A0A1H5XTV9_9RHOB</name>
<sequence length="138" mass="14455">MWKFACIAALLGTSAAADVVVAARTIRAHEVISAADLAVRPIESPGGFRDPSEVVGNEARVMLYAGRPVRANDIGPPASVERNQLVTLVYRSGALRISVDGRALGRGAQGDLIRVMNLSSKATVTGRISGDGTVEVEK</sequence>
<dbReference type="NCBIfam" id="TIGR03170">
    <property type="entry name" value="flgA_cterm"/>
    <property type="match status" value="1"/>
</dbReference>
<dbReference type="EMBL" id="FNVD01000012">
    <property type="protein sequence ID" value="SEG14696.1"/>
    <property type="molecule type" value="Genomic_DNA"/>
</dbReference>
<dbReference type="Gene3D" id="3.90.1210.10">
    <property type="entry name" value="Antifreeze-like/N-acetylneuraminic acid synthase C-terminal domain"/>
    <property type="match status" value="1"/>
</dbReference>
<dbReference type="InterPro" id="IPR036732">
    <property type="entry name" value="AFP_Neu5c_C_sf"/>
</dbReference>
<comment type="similarity">
    <text evidence="4">Belongs to the FlgA family.</text>
</comment>
<feature type="chain" id="PRO_5009029574" description="Flagella basal body P-ring formation protein FlgA" evidence="4">
    <location>
        <begin position="18"/>
        <end position="138"/>
    </location>
</feature>
<keyword evidence="6" id="KW-0966">Cell projection</keyword>
<evidence type="ECO:0000256" key="2">
    <source>
        <dbReference type="ARBA" id="ARBA00022729"/>
    </source>
</evidence>
<protein>
    <recommendedName>
        <fullName evidence="4">Flagella basal body P-ring formation protein FlgA</fullName>
    </recommendedName>
</protein>
<accession>A0A1H5XTV9</accession>
<keyword evidence="7" id="KW-1185">Reference proteome</keyword>
<feature type="domain" description="SAF" evidence="5">
    <location>
        <begin position="17"/>
        <end position="75"/>
    </location>
</feature>
<keyword evidence="2 4" id="KW-0732">Signal</keyword>
<dbReference type="CDD" id="cd11614">
    <property type="entry name" value="SAF_CpaB_FlgA_like"/>
    <property type="match status" value="1"/>
</dbReference>
<dbReference type="AlphaFoldDB" id="A0A1H5XTV9"/>
<dbReference type="Proteomes" id="UP000236742">
    <property type="component" value="Unassembled WGS sequence"/>
</dbReference>
<evidence type="ECO:0000313" key="6">
    <source>
        <dbReference type="EMBL" id="SEG14696.1"/>
    </source>
</evidence>
<keyword evidence="6" id="KW-0282">Flagellum</keyword>
<gene>
    <name evidence="6" type="ORF">SAMN05421751_11271</name>
</gene>
<dbReference type="Gene3D" id="2.30.30.760">
    <property type="match status" value="1"/>
</dbReference>
<dbReference type="GO" id="GO:0044780">
    <property type="term" value="P:bacterial-type flagellum assembly"/>
    <property type="evidence" value="ECO:0007669"/>
    <property type="project" value="InterPro"/>
</dbReference>
<dbReference type="PANTHER" id="PTHR36307">
    <property type="entry name" value="FLAGELLA BASAL BODY P-RING FORMATION PROTEIN FLGA"/>
    <property type="match status" value="1"/>
</dbReference>
<dbReference type="InterPro" id="IPR017585">
    <property type="entry name" value="SAF_FlgA"/>
</dbReference>
<proteinExistence type="inferred from homology"/>
<dbReference type="GO" id="GO:0042597">
    <property type="term" value="C:periplasmic space"/>
    <property type="evidence" value="ECO:0007669"/>
    <property type="project" value="UniProtKB-SubCell"/>
</dbReference>
<reference evidence="7" key="1">
    <citation type="submission" date="2016-10" db="EMBL/GenBank/DDBJ databases">
        <authorList>
            <person name="Varghese N."/>
            <person name="Submissions S."/>
        </authorList>
    </citation>
    <scope>NUCLEOTIDE SEQUENCE [LARGE SCALE GENOMIC DNA]</scope>
    <source>
        <strain evidence="7">DSM 23413</strain>
    </source>
</reference>
<keyword evidence="3 4" id="KW-0574">Periplasm</keyword>
<dbReference type="OrthoDB" id="7619725at2"/>